<evidence type="ECO:0008006" key="3">
    <source>
        <dbReference type="Google" id="ProtNLM"/>
    </source>
</evidence>
<protein>
    <recommendedName>
        <fullName evidence="3">GLPGLI family protein</fullName>
    </recommendedName>
</protein>
<comment type="caution">
    <text evidence="1">The sequence shown here is derived from an EMBL/GenBank/DDBJ whole genome shotgun (WGS) entry which is preliminary data.</text>
</comment>
<dbReference type="InterPro" id="IPR005901">
    <property type="entry name" value="GLPGLI"/>
</dbReference>
<dbReference type="EMBL" id="BJYJ01000013">
    <property type="protein sequence ID" value="GEN76763.1"/>
    <property type="molecule type" value="Genomic_DNA"/>
</dbReference>
<dbReference type="AlphaFoldDB" id="A0A511YNI9"/>
<dbReference type="Pfam" id="PF22252">
    <property type="entry name" value="PNGase_F-II_N"/>
    <property type="match status" value="1"/>
</dbReference>
<evidence type="ECO:0000313" key="2">
    <source>
        <dbReference type="Proteomes" id="UP000321863"/>
    </source>
</evidence>
<proteinExistence type="predicted"/>
<organism evidence="1 2">
    <name type="scientific">Chryseobacterium hagamense</name>
    <dbReference type="NCBI Taxonomy" id="395935"/>
    <lineage>
        <taxon>Bacteria</taxon>
        <taxon>Pseudomonadati</taxon>
        <taxon>Bacteroidota</taxon>
        <taxon>Flavobacteriia</taxon>
        <taxon>Flavobacteriales</taxon>
        <taxon>Weeksellaceae</taxon>
        <taxon>Chryseobacterium group</taxon>
        <taxon>Chryseobacterium</taxon>
    </lineage>
</organism>
<name>A0A511YNI9_9FLAO</name>
<keyword evidence="2" id="KW-1185">Reference proteome</keyword>
<gene>
    <name evidence="1" type="ORF">CHA01nite_25030</name>
</gene>
<reference evidence="1 2" key="1">
    <citation type="submission" date="2019-07" db="EMBL/GenBank/DDBJ databases">
        <title>Whole genome shotgun sequence of Chryseobacterium hagamense NBRC 105253.</title>
        <authorList>
            <person name="Hosoyama A."/>
            <person name="Uohara A."/>
            <person name="Ohji S."/>
            <person name="Ichikawa N."/>
        </authorList>
    </citation>
    <scope>NUCLEOTIDE SEQUENCE [LARGE SCALE GENOMIC DNA]</scope>
    <source>
        <strain evidence="1 2">NBRC 105253</strain>
    </source>
</reference>
<accession>A0A511YNI9</accession>
<evidence type="ECO:0000313" key="1">
    <source>
        <dbReference type="EMBL" id="GEN76763.1"/>
    </source>
</evidence>
<dbReference type="NCBIfam" id="TIGR01200">
    <property type="entry name" value="GLPGLI"/>
    <property type="match status" value="1"/>
</dbReference>
<sequence>MKWINRFKIILFTVLFSNTIDAQSYKINYRMNYRTDSLSEEMQTKDMVLLIKGKESRFCSRDQYLNDSLIIEKEKAGEEVRKKYDYQWMVIKDNRQKKMYRFTVLLRDLYRITEKSPPFKWEITRDVKKIGDYTCQKAVLTYSGRLWEAWFTTDVALQNGPYVFDGLPGLIISMKDSKNNYQFSLTAIRKEENIQVSYFSTKPLDITQKQWIKVQQDYYNDPYREMKSGNVKVLWQDANGKKFVPDYKELTKTEQQYLKKNNNPIELSYAIHYP</sequence>
<dbReference type="Proteomes" id="UP000321863">
    <property type="component" value="Unassembled WGS sequence"/>
</dbReference>
<dbReference type="RefSeq" id="WP_146941870.1">
    <property type="nucleotide sequence ID" value="NZ_BJYJ01000013.1"/>
</dbReference>
<dbReference type="OrthoDB" id="1440774at2"/>